<organism evidence="1 2">
    <name type="scientific">Pleurotus eryngii</name>
    <name type="common">Boletus of the steppes</name>
    <dbReference type="NCBI Taxonomy" id="5323"/>
    <lineage>
        <taxon>Eukaryota</taxon>
        <taxon>Fungi</taxon>
        <taxon>Dikarya</taxon>
        <taxon>Basidiomycota</taxon>
        <taxon>Agaricomycotina</taxon>
        <taxon>Agaricomycetes</taxon>
        <taxon>Agaricomycetidae</taxon>
        <taxon>Agaricales</taxon>
        <taxon>Pleurotineae</taxon>
        <taxon>Pleurotaceae</taxon>
        <taxon>Pleurotus</taxon>
    </lineage>
</organism>
<keyword evidence="2" id="KW-1185">Reference proteome</keyword>
<gene>
    <name evidence="1" type="ORF">BDN71DRAFT_1514855</name>
</gene>
<evidence type="ECO:0000313" key="2">
    <source>
        <dbReference type="Proteomes" id="UP000807025"/>
    </source>
</evidence>
<sequence>MPFNIILANSLLKPWSTRSATAAAKAQQETNEEQPVEPVKNPCASAVKKIKKDKRCVLSAYLLVSAAHLGCLQNLRST</sequence>
<name>A0A9P5ZFQ5_PLEER</name>
<proteinExistence type="predicted"/>
<comment type="caution">
    <text evidence="1">The sequence shown here is derived from an EMBL/GenBank/DDBJ whole genome shotgun (WGS) entry which is preliminary data.</text>
</comment>
<dbReference type="AlphaFoldDB" id="A0A9P5ZFQ5"/>
<reference evidence="1" key="1">
    <citation type="submission" date="2020-11" db="EMBL/GenBank/DDBJ databases">
        <authorList>
            <consortium name="DOE Joint Genome Institute"/>
            <person name="Ahrendt S."/>
            <person name="Riley R."/>
            <person name="Andreopoulos W."/>
            <person name="Labutti K."/>
            <person name="Pangilinan J."/>
            <person name="Ruiz-Duenas F.J."/>
            <person name="Barrasa J.M."/>
            <person name="Sanchez-Garcia M."/>
            <person name="Camarero S."/>
            <person name="Miyauchi S."/>
            <person name="Serrano A."/>
            <person name="Linde D."/>
            <person name="Babiker R."/>
            <person name="Drula E."/>
            <person name="Ayuso-Fernandez I."/>
            <person name="Pacheco R."/>
            <person name="Padilla G."/>
            <person name="Ferreira P."/>
            <person name="Barriuso J."/>
            <person name="Kellner H."/>
            <person name="Castanera R."/>
            <person name="Alfaro M."/>
            <person name="Ramirez L."/>
            <person name="Pisabarro A.G."/>
            <person name="Kuo A."/>
            <person name="Tritt A."/>
            <person name="Lipzen A."/>
            <person name="He G."/>
            <person name="Yan M."/>
            <person name="Ng V."/>
            <person name="Cullen D."/>
            <person name="Martin F."/>
            <person name="Rosso M.-N."/>
            <person name="Henrissat B."/>
            <person name="Hibbett D."/>
            <person name="Martinez A.T."/>
            <person name="Grigoriev I.V."/>
        </authorList>
    </citation>
    <scope>NUCLEOTIDE SEQUENCE</scope>
    <source>
        <strain evidence="1">ATCC 90797</strain>
    </source>
</reference>
<accession>A0A9P5ZFQ5</accession>
<dbReference type="EMBL" id="MU155126">
    <property type="protein sequence ID" value="KAF9486602.1"/>
    <property type="molecule type" value="Genomic_DNA"/>
</dbReference>
<evidence type="ECO:0000313" key="1">
    <source>
        <dbReference type="EMBL" id="KAF9486602.1"/>
    </source>
</evidence>
<dbReference type="Proteomes" id="UP000807025">
    <property type="component" value="Unassembled WGS sequence"/>
</dbReference>
<protein>
    <submittedName>
        <fullName evidence="1">Uncharacterized protein</fullName>
    </submittedName>
</protein>